<dbReference type="FunFam" id="1.20.120.80:FF:000002">
    <property type="entry name" value="Cytochrome c oxidase subunit 3"/>
    <property type="match status" value="1"/>
</dbReference>
<organism evidence="11">
    <name type="scientific">Haptophyceae sp. NIES-3900</name>
    <dbReference type="NCBI Taxonomy" id="2748608"/>
    <lineage>
        <taxon>Eukaryota</taxon>
        <taxon>Haptista</taxon>
        <taxon>Haptophyta</taxon>
    </lineage>
</organism>
<dbReference type="InterPro" id="IPR035973">
    <property type="entry name" value="Cyt_c_oxidase_su3-like_sf"/>
</dbReference>
<dbReference type="GO" id="GO:0004129">
    <property type="term" value="F:cytochrome-c oxidase activity"/>
    <property type="evidence" value="ECO:0007669"/>
    <property type="project" value="InterPro"/>
</dbReference>
<dbReference type="GO" id="GO:0045277">
    <property type="term" value="C:respiratory chain complex IV"/>
    <property type="evidence" value="ECO:0007669"/>
    <property type="project" value="UniProtKB-ARBA"/>
</dbReference>
<evidence type="ECO:0000313" key="11">
    <source>
        <dbReference type="EMBL" id="BCG67642.1"/>
    </source>
</evidence>
<evidence type="ECO:0000256" key="9">
    <source>
        <dbReference type="SAM" id="Phobius"/>
    </source>
</evidence>
<dbReference type="FunFam" id="1.10.287.70:FF:000082">
    <property type="entry name" value="Cytochrome c oxidase subunit 3"/>
    <property type="match status" value="1"/>
</dbReference>
<comment type="function">
    <text evidence="8">Component of the cytochrome c oxidase, the last enzyme in the mitochondrial electron transport chain which drives oxidative phosphorylation. The respiratory chain contains 3 multisubunit complexes succinate dehydrogenase (complex II, CII), ubiquinol-cytochrome c oxidoreductase (cytochrome b-c1 complex, complex III, CIII) and cytochrome c oxidase (complex IV, CIV), that cooperate to transfer electrons derived from NADH and succinate to molecular oxygen, creating an electrochemical gradient over the inner membrane that drives transmembrane transport and the ATP synthase. Cytochrome c oxidase is the component of the respiratory chain that catalyzes the reduction of oxygen to water. Electrons originating from reduced cytochrome c in the intermembrane space (IMS) are transferred via the dinuclear copper A center (CU(A)) of subunit 2 and heme A of subunit 1 to the active site in subunit 1, a binuclear center (BNC) formed by heme A3 and copper B (CU(B)). The BNC reduces molecular oxygen to 2 water molecules using 4 electrons from cytochrome c in the IMS and 4 protons from the mitochondrial matrix.</text>
</comment>
<dbReference type="EMBL" id="LC564892">
    <property type="protein sequence ID" value="BCG67642.1"/>
    <property type="molecule type" value="Genomic_DNA"/>
</dbReference>
<evidence type="ECO:0000256" key="4">
    <source>
        <dbReference type="ARBA" id="ARBA00022692"/>
    </source>
</evidence>
<sequence>MKFFDVIALSQRHGFHLVDPSPFPLVSSIAALTTTTGGVMYFHGYPFGILIMYSGLCMVIFCMYTWWRDIVREGTLEGSHTSVVQVGLRWGMLLFIASEVMFFFAFFWAFFASSLAPTIQIGAVYPPKGIAVLCAWDVPLVNTLILLLSGATVTWAHHAIVAGARDQAIYGLVLTIVLAIAFTGLQVFEYVGANFRISDGIYGSTFFMATGFHGFHVFVGTCCLSVCLFRLFDYHFSREHHFGFEAAAWYWHFVDVVWLFLFVVVYWWGGL</sequence>
<evidence type="ECO:0000256" key="8">
    <source>
        <dbReference type="RuleBase" id="RU003375"/>
    </source>
</evidence>
<evidence type="ECO:0000256" key="3">
    <source>
        <dbReference type="ARBA" id="ARBA00015944"/>
    </source>
</evidence>
<evidence type="ECO:0000256" key="7">
    <source>
        <dbReference type="ARBA" id="ARBA00023136"/>
    </source>
</evidence>
<feature type="transmembrane region" description="Helical" evidence="9">
    <location>
        <begin position="168"/>
        <end position="188"/>
    </location>
</feature>
<dbReference type="PROSITE" id="PS50253">
    <property type="entry name" value="COX3"/>
    <property type="match status" value="1"/>
</dbReference>
<dbReference type="AlphaFoldDB" id="A0A7R6WDU2"/>
<dbReference type="GO" id="GO:0031090">
    <property type="term" value="C:organelle membrane"/>
    <property type="evidence" value="ECO:0007669"/>
    <property type="project" value="UniProtKB-ARBA"/>
</dbReference>
<dbReference type="GO" id="GO:0005739">
    <property type="term" value="C:mitochondrion"/>
    <property type="evidence" value="ECO:0007669"/>
    <property type="project" value="TreeGrafter"/>
</dbReference>
<dbReference type="SUPFAM" id="SSF81452">
    <property type="entry name" value="Cytochrome c oxidase subunit III-like"/>
    <property type="match status" value="1"/>
</dbReference>
<feature type="transmembrane region" description="Helical" evidence="9">
    <location>
        <begin position="130"/>
        <end position="156"/>
    </location>
</feature>
<dbReference type="PANTHER" id="PTHR11403:SF7">
    <property type="entry name" value="CYTOCHROME C OXIDASE SUBUNIT 3"/>
    <property type="match status" value="1"/>
</dbReference>
<accession>A0A7R6WDU2</accession>
<feature type="transmembrane region" description="Helical" evidence="9">
    <location>
        <begin position="47"/>
        <end position="67"/>
    </location>
</feature>
<evidence type="ECO:0000259" key="10">
    <source>
        <dbReference type="PROSITE" id="PS50253"/>
    </source>
</evidence>
<dbReference type="InterPro" id="IPR024791">
    <property type="entry name" value="Cyt_c/ubiquinol_Oxase_su3"/>
</dbReference>
<dbReference type="CDD" id="cd01665">
    <property type="entry name" value="Cyt_c_Oxidase_III"/>
    <property type="match status" value="1"/>
</dbReference>
<gene>
    <name evidence="11" type="primary">cox3</name>
</gene>
<reference evidence="11" key="1">
    <citation type="submission" date="2020-06" db="EMBL/GenBank/DDBJ databases">
        <title>Organellar genomes of a novel haptophyte.</title>
        <authorList>
            <person name="Kamikawa R."/>
            <person name="Miyashita H."/>
        </authorList>
    </citation>
    <scope>NUCLEOTIDE SEQUENCE</scope>
    <source>
        <strain evidence="11">NIES-3900</strain>
    </source>
</reference>
<feature type="domain" description="Heme-copper oxidase subunit III family profile" evidence="10">
    <location>
        <begin position="11"/>
        <end position="270"/>
    </location>
</feature>
<name>A0A7R6WDU2_9EUKA</name>
<evidence type="ECO:0000256" key="2">
    <source>
        <dbReference type="ARBA" id="ARBA00010581"/>
    </source>
</evidence>
<feature type="transmembrane region" description="Helical" evidence="9">
    <location>
        <begin position="200"/>
        <end position="229"/>
    </location>
</feature>
<keyword evidence="6 9" id="KW-1133">Transmembrane helix</keyword>
<evidence type="ECO:0000256" key="1">
    <source>
        <dbReference type="ARBA" id="ARBA00004141"/>
    </source>
</evidence>
<dbReference type="InterPro" id="IPR013833">
    <property type="entry name" value="Cyt_c_oxidase_su3_a-hlx"/>
</dbReference>
<dbReference type="GO" id="GO:0031967">
    <property type="term" value="C:organelle envelope"/>
    <property type="evidence" value="ECO:0007669"/>
    <property type="project" value="UniProtKB-ARBA"/>
</dbReference>
<dbReference type="Gene3D" id="1.20.120.80">
    <property type="entry name" value="Cytochrome c oxidase, subunit III, four-helix bundle"/>
    <property type="match status" value="1"/>
</dbReference>
<dbReference type="InterPro" id="IPR033945">
    <property type="entry name" value="Cyt_c_oxase_su3_dom"/>
</dbReference>
<dbReference type="PANTHER" id="PTHR11403">
    <property type="entry name" value="CYTOCHROME C OXIDASE SUBUNIT III"/>
    <property type="match status" value="1"/>
</dbReference>
<keyword evidence="4 8" id="KW-0812">Transmembrane</keyword>
<keyword evidence="8 11" id="KW-0496">Mitochondrion</keyword>
<dbReference type="Pfam" id="PF00510">
    <property type="entry name" value="COX3"/>
    <property type="match status" value="1"/>
</dbReference>
<evidence type="ECO:0000256" key="5">
    <source>
        <dbReference type="ARBA" id="ARBA00022967"/>
    </source>
</evidence>
<evidence type="ECO:0000256" key="6">
    <source>
        <dbReference type="ARBA" id="ARBA00022989"/>
    </source>
</evidence>
<proteinExistence type="inferred from homology"/>
<keyword evidence="7 9" id="KW-0472">Membrane</keyword>
<geneLocation type="mitochondrion" evidence="11"/>
<dbReference type="GO" id="GO:0006123">
    <property type="term" value="P:mitochondrial electron transport, cytochrome c to oxygen"/>
    <property type="evidence" value="ECO:0007669"/>
    <property type="project" value="UniProtKB-ARBA"/>
</dbReference>
<feature type="transmembrane region" description="Helical" evidence="9">
    <location>
        <begin position="249"/>
        <end position="269"/>
    </location>
</feature>
<protein>
    <recommendedName>
        <fullName evidence="3 8">Cytochrome c oxidase subunit 3</fullName>
    </recommendedName>
</protein>
<keyword evidence="5" id="KW-1278">Translocase</keyword>
<dbReference type="Gene3D" id="1.10.287.70">
    <property type="match status" value="1"/>
</dbReference>
<comment type="subcellular location">
    <subcellularLocation>
        <location evidence="1">Membrane</location>
        <topology evidence="1">Multi-pass membrane protein</topology>
    </subcellularLocation>
</comment>
<comment type="similarity">
    <text evidence="2 8">Belongs to the cytochrome c oxidase subunit 3 family.</text>
</comment>
<dbReference type="InterPro" id="IPR000298">
    <property type="entry name" value="Cyt_c_oxidase-like_su3"/>
</dbReference>